<accession>A0A9X3WYU7</accession>
<organism evidence="1 2">
    <name type="scientific">Polyangium jinanense</name>
    <dbReference type="NCBI Taxonomy" id="2829994"/>
    <lineage>
        <taxon>Bacteria</taxon>
        <taxon>Pseudomonadati</taxon>
        <taxon>Myxococcota</taxon>
        <taxon>Polyangia</taxon>
        <taxon>Polyangiales</taxon>
        <taxon>Polyangiaceae</taxon>
        <taxon>Polyangium</taxon>
    </lineage>
</organism>
<evidence type="ECO:0000313" key="2">
    <source>
        <dbReference type="Proteomes" id="UP001151081"/>
    </source>
</evidence>
<dbReference type="AlphaFoldDB" id="A0A9X3WYU7"/>
<evidence type="ECO:0000313" key="1">
    <source>
        <dbReference type="EMBL" id="MDC3979735.1"/>
    </source>
</evidence>
<proteinExistence type="predicted"/>
<comment type="caution">
    <text evidence="1">The sequence shown here is derived from an EMBL/GenBank/DDBJ whole genome shotgun (WGS) entry which is preliminary data.</text>
</comment>
<dbReference type="EMBL" id="JAGTJJ010000001">
    <property type="protein sequence ID" value="MDC3979735.1"/>
    <property type="molecule type" value="Genomic_DNA"/>
</dbReference>
<name>A0A9X3WYU7_9BACT</name>
<sequence>MKTKVQLFFHGTEVPGREQIVLEPAGCGPDVARVSDIEWQGRLSVFVYVTLNVDDPRLALLQKLLLAYKVDWSEERWDEYTDEDFDAARLILARPLIEIDVNGGPRFGTDYDLSSACPACGAGMRQTSAFVIDGAYPEEIGKLEKSPAVASNEEILVNERLAEVLEGTGLSGLSFRSVYVLQKDKRQTKLPWRQMWASHTLPPMSPRSTGVSWDRACKTCGRSKLERSSPGPLRVAYRAQDLVGAQDVNRMWERFGHVQWNGDLKTAVLGQPFFLVTPKVWRIFRDAGVTGFQWIPIRVVEEE</sequence>
<dbReference type="RefSeq" id="WP_272417826.1">
    <property type="nucleotide sequence ID" value="NZ_JAGTJJ010000001.1"/>
</dbReference>
<dbReference type="Proteomes" id="UP001151081">
    <property type="component" value="Unassembled WGS sequence"/>
</dbReference>
<reference evidence="1 2" key="1">
    <citation type="submission" date="2021-04" db="EMBL/GenBank/DDBJ databases">
        <title>Genome analysis of Polyangium sp.</title>
        <authorList>
            <person name="Li Y."/>
            <person name="Wang J."/>
        </authorList>
    </citation>
    <scope>NUCLEOTIDE SEQUENCE [LARGE SCALE GENOMIC DNA]</scope>
    <source>
        <strain evidence="1 2">SDU14</strain>
    </source>
</reference>
<keyword evidence="2" id="KW-1185">Reference proteome</keyword>
<gene>
    <name evidence="1" type="ORF">KEG57_04435</name>
</gene>
<protein>
    <submittedName>
        <fullName evidence="1">Uncharacterized protein</fullName>
    </submittedName>
</protein>